<dbReference type="PANTHER" id="PTHR47338:SF11">
    <property type="entry name" value="ZN(II)2CYS6 TRANSCRIPTION FACTOR (EUROFUNG)"/>
    <property type="match status" value="1"/>
</dbReference>
<dbReference type="GO" id="GO:0000981">
    <property type="term" value="F:DNA-binding transcription factor activity, RNA polymerase II-specific"/>
    <property type="evidence" value="ECO:0007669"/>
    <property type="project" value="InterPro"/>
</dbReference>
<dbReference type="SUPFAM" id="SSF57701">
    <property type="entry name" value="Zn2/Cys6 DNA-binding domain"/>
    <property type="match status" value="1"/>
</dbReference>
<dbReference type="GO" id="GO:0005634">
    <property type="term" value="C:nucleus"/>
    <property type="evidence" value="ECO:0007669"/>
    <property type="project" value="UniProtKB-SubCell"/>
</dbReference>
<dbReference type="InterPro" id="IPR036864">
    <property type="entry name" value="Zn2-C6_fun-type_DNA-bd_sf"/>
</dbReference>
<dbReference type="PANTHER" id="PTHR47338">
    <property type="entry name" value="ZN(II)2CYS6 TRANSCRIPTION FACTOR (EUROFUNG)-RELATED"/>
    <property type="match status" value="1"/>
</dbReference>
<proteinExistence type="predicted"/>
<dbReference type="GO" id="GO:0008270">
    <property type="term" value="F:zinc ion binding"/>
    <property type="evidence" value="ECO:0007669"/>
    <property type="project" value="InterPro"/>
</dbReference>
<dbReference type="CDD" id="cd00067">
    <property type="entry name" value="GAL4"/>
    <property type="match status" value="1"/>
</dbReference>
<evidence type="ECO:0000259" key="7">
    <source>
        <dbReference type="PROSITE" id="PS50048"/>
    </source>
</evidence>
<keyword evidence="9" id="KW-1185">Reference proteome</keyword>
<dbReference type="OrthoDB" id="5426798at2759"/>
<keyword evidence="4" id="KW-0804">Transcription</keyword>
<dbReference type="PROSITE" id="PS50048">
    <property type="entry name" value="ZN2_CY6_FUNGAL_2"/>
    <property type="match status" value="1"/>
</dbReference>
<dbReference type="PROSITE" id="PS00463">
    <property type="entry name" value="ZN2_CY6_FUNGAL_1"/>
    <property type="match status" value="1"/>
</dbReference>
<dbReference type="Pfam" id="PF00172">
    <property type="entry name" value="Zn_clus"/>
    <property type="match status" value="1"/>
</dbReference>
<reference evidence="8" key="1">
    <citation type="journal article" date="2020" name="Stud. Mycol.">
        <title>101 Dothideomycetes genomes: a test case for predicting lifestyles and emergence of pathogens.</title>
        <authorList>
            <person name="Haridas S."/>
            <person name="Albert R."/>
            <person name="Binder M."/>
            <person name="Bloem J."/>
            <person name="Labutti K."/>
            <person name="Salamov A."/>
            <person name="Andreopoulos B."/>
            <person name="Baker S."/>
            <person name="Barry K."/>
            <person name="Bills G."/>
            <person name="Bluhm B."/>
            <person name="Cannon C."/>
            <person name="Castanera R."/>
            <person name="Culley D."/>
            <person name="Daum C."/>
            <person name="Ezra D."/>
            <person name="Gonzalez J."/>
            <person name="Henrissat B."/>
            <person name="Kuo A."/>
            <person name="Liang C."/>
            <person name="Lipzen A."/>
            <person name="Lutzoni F."/>
            <person name="Magnuson J."/>
            <person name="Mondo S."/>
            <person name="Nolan M."/>
            <person name="Ohm R."/>
            <person name="Pangilinan J."/>
            <person name="Park H.-J."/>
            <person name="Ramirez L."/>
            <person name="Alfaro M."/>
            <person name="Sun H."/>
            <person name="Tritt A."/>
            <person name="Yoshinaga Y."/>
            <person name="Zwiers L.-H."/>
            <person name="Turgeon B."/>
            <person name="Goodwin S."/>
            <person name="Spatafora J."/>
            <person name="Crous P."/>
            <person name="Grigoriev I."/>
        </authorList>
    </citation>
    <scope>NUCLEOTIDE SEQUENCE</scope>
    <source>
        <strain evidence="8">ATCC 16933</strain>
    </source>
</reference>
<evidence type="ECO:0000313" key="8">
    <source>
        <dbReference type="EMBL" id="KAF2455627.1"/>
    </source>
</evidence>
<dbReference type="InterPro" id="IPR001138">
    <property type="entry name" value="Zn2Cys6_DnaBD"/>
</dbReference>
<evidence type="ECO:0000313" key="9">
    <source>
        <dbReference type="Proteomes" id="UP000799766"/>
    </source>
</evidence>
<dbReference type="AlphaFoldDB" id="A0A6A6NVY2"/>
<name>A0A6A6NVY2_9PEZI</name>
<dbReference type="InterPro" id="IPR050815">
    <property type="entry name" value="TF_fung"/>
</dbReference>
<dbReference type="GO" id="GO:0003677">
    <property type="term" value="F:DNA binding"/>
    <property type="evidence" value="ECO:0007669"/>
    <property type="project" value="InterPro"/>
</dbReference>
<feature type="region of interest" description="Disordered" evidence="6">
    <location>
        <begin position="128"/>
        <end position="207"/>
    </location>
</feature>
<feature type="compositionally biased region" description="Low complexity" evidence="6">
    <location>
        <begin position="149"/>
        <end position="159"/>
    </location>
</feature>
<protein>
    <submittedName>
        <fullName evidence="8">Fungal-specific transcription factor domain-containing protein</fullName>
    </submittedName>
</protein>
<dbReference type="SMART" id="SM00906">
    <property type="entry name" value="Fungal_trans"/>
    <property type="match status" value="1"/>
</dbReference>
<sequence>MPGQVPTDGSSDGSPARDRTDFGEFQSGSRKRRVFSSERRTPRVSRFLGQQERAGEGTCYVYDDGSYCRTVIDGEAVNPAWGITKAGKPRKRLAQACLTCREKKIKCDPGSPKCAQCQKSHRICRGTGSVASSGGPVGVPSAKESDMTSSGPASSLRGSSEGRGAPWESPVESGARRTECKQETVTTDKGSFREPSMPANLPYGRRDYGADSIPDSRSMRLSLAWEKDPFEHDRGLTLQLLDLYFIHLNSATYCMFPQKQFRAWVQNGQKKSLDDHMVLYTLMAMASVFSRRAEVVQIGERLCEIAEYAIAQRFGVFSLQLLQSRLILGFYHFARGRHPKSWDYCGTALRTVSALRLNTEEGVKDLPADPSTYDYGFDRPTLEECRRRTFWASFLMDRYNGFCGGTLCMLHPEDTFVRLPCSTEAYEEGLIPETPLFMGGTMEDKPYDNSKLSPMAHLALISVIWGDVLTHTRRFLCRPPGLYEKTYEAFYSEVNIRMRDWEAHLPLHLRWSRDCLDRAIREGYGSTFISIHALYHATAIHLNRYASCHLLSRSSVIRNFLAARSHAQTYTDYAILLTRANCEARLGTADPNVSSFAISAPFPGYALLVACDVLAARPHCAAGRYRGDILGAVHSSSFPSKAADAALRVLEAPREFIAELAQSWASASAQRKALAGRHAALQEWAQLETYLHSKVGEPEVTQLLLRGEKLPVLQALETPLESLYEVKDDLVYACDPAIFTARGP</sequence>
<evidence type="ECO:0000256" key="4">
    <source>
        <dbReference type="ARBA" id="ARBA00023163"/>
    </source>
</evidence>
<feature type="region of interest" description="Disordered" evidence="6">
    <location>
        <begin position="1"/>
        <end position="42"/>
    </location>
</feature>
<accession>A0A6A6NVY2</accession>
<evidence type="ECO:0000256" key="2">
    <source>
        <dbReference type="ARBA" id="ARBA00022723"/>
    </source>
</evidence>
<dbReference type="SMART" id="SM00066">
    <property type="entry name" value="GAL4"/>
    <property type="match status" value="1"/>
</dbReference>
<dbReference type="Pfam" id="PF04082">
    <property type="entry name" value="Fungal_trans"/>
    <property type="match status" value="1"/>
</dbReference>
<dbReference type="Gene3D" id="4.10.240.10">
    <property type="entry name" value="Zn(2)-C6 fungal-type DNA-binding domain"/>
    <property type="match status" value="1"/>
</dbReference>
<dbReference type="EMBL" id="MU001686">
    <property type="protein sequence ID" value="KAF2455627.1"/>
    <property type="molecule type" value="Genomic_DNA"/>
</dbReference>
<dbReference type="Proteomes" id="UP000799766">
    <property type="component" value="Unassembled WGS sequence"/>
</dbReference>
<gene>
    <name evidence="8" type="ORF">BDY21DRAFT_396056</name>
</gene>
<evidence type="ECO:0000256" key="1">
    <source>
        <dbReference type="ARBA" id="ARBA00004123"/>
    </source>
</evidence>
<feature type="compositionally biased region" description="Low complexity" evidence="6">
    <location>
        <begin position="128"/>
        <end position="142"/>
    </location>
</feature>
<keyword evidence="3" id="KW-0805">Transcription regulation</keyword>
<keyword evidence="2" id="KW-0479">Metal-binding</keyword>
<feature type="domain" description="Zn(2)-C6 fungal-type" evidence="7">
    <location>
        <begin position="96"/>
        <end position="124"/>
    </location>
</feature>
<evidence type="ECO:0000256" key="5">
    <source>
        <dbReference type="ARBA" id="ARBA00023242"/>
    </source>
</evidence>
<evidence type="ECO:0000256" key="6">
    <source>
        <dbReference type="SAM" id="MobiDB-lite"/>
    </source>
</evidence>
<organism evidence="8 9">
    <name type="scientific">Lineolata rhizophorae</name>
    <dbReference type="NCBI Taxonomy" id="578093"/>
    <lineage>
        <taxon>Eukaryota</taxon>
        <taxon>Fungi</taxon>
        <taxon>Dikarya</taxon>
        <taxon>Ascomycota</taxon>
        <taxon>Pezizomycotina</taxon>
        <taxon>Dothideomycetes</taxon>
        <taxon>Dothideomycetes incertae sedis</taxon>
        <taxon>Lineolatales</taxon>
        <taxon>Lineolataceae</taxon>
        <taxon>Lineolata</taxon>
    </lineage>
</organism>
<comment type="subcellular location">
    <subcellularLocation>
        <location evidence="1">Nucleus</location>
    </subcellularLocation>
</comment>
<dbReference type="InterPro" id="IPR007219">
    <property type="entry name" value="XnlR_reg_dom"/>
</dbReference>
<dbReference type="CDD" id="cd12148">
    <property type="entry name" value="fungal_TF_MHR"/>
    <property type="match status" value="1"/>
</dbReference>
<evidence type="ECO:0000256" key="3">
    <source>
        <dbReference type="ARBA" id="ARBA00023015"/>
    </source>
</evidence>
<dbReference type="GO" id="GO:0006351">
    <property type="term" value="P:DNA-templated transcription"/>
    <property type="evidence" value="ECO:0007669"/>
    <property type="project" value="InterPro"/>
</dbReference>
<keyword evidence="5" id="KW-0539">Nucleus</keyword>